<dbReference type="SFLD" id="SFLDS00029">
    <property type="entry name" value="Radical_SAM"/>
    <property type="match status" value="1"/>
</dbReference>
<dbReference type="Proteomes" id="UP000252100">
    <property type="component" value="Chromosome"/>
</dbReference>
<dbReference type="Gene3D" id="3.20.20.70">
    <property type="entry name" value="Aldolase class I"/>
    <property type="match status" value="1"/>
</dbReference>
<keyword evidence="9" id="KW-0963">Cytoplasm</keyword>
<comment type="function">
    <text evidence="9">Probably acts as a heme chaperone, transferring heme to an unknown acceptor. Binds one molecule of heme per monomer, possibly covalently. Binds 1 [4Fe-4S] cluster. The cluster is coordinated with 3 cysteines and an exchangeable S-adenosyl-L-methionine.</text>
</comment>
<reference evidence="11 12" key="1">
    <citation type="journal article" date="2018" name="J. Microbiol.">
        <title>Salicibibacter kimchii gen. nov., sp. nov., a moderately halophilic and alkalitolerant bacterium in the family Bacillaceae, isolated from kimchi.</title>
        <authorList>
            <person name="Jang J.Y."/>
            <person name="Oh Y.J."/>
            <person name="Lim S.K."/>
            <person name="Park H.K."/>
            <person name="Lee C."/>
            <person name="Kim J.Y."/>
            <person name="Lee M.A."/>
            <person name="Choi H.J."/>
        </authorList>
    </citation>
    <scope>NUCLEOTIDE SEQUENCE [LARGE SCALE GENOMIC DNA]</scope>
    <source>
        <strain evidence="11 12">NKC1-1</strain>
    </source>
</reference>
<keyword evidence="6 9" id="KW-0408">Iron</keyword>
<evidence type="ECO:0000259" key="10">
    <source>
        <dbReference type="PROSITE" id="PS51918"/>
    </source>
</evidence>
<dbReference type="GO" id="GO:0005737">
    <property type="term" value="C:cytoplasm"/>
    <property type="evidence" value="ECO:0007669"/>
    <property type="project" value="UniProtKB-SubCell"/>
</dbReference>
<comment type="subcellular location">
    <subcellularLocation>
        <location evidence="9">Cytoplasm</location>
    </subcellularLocation>
</comment>
<dbReference type="OrthoDB" id="9808022at2"/>
<comment type="similarity">
    <text evidence="1">Belongs to the anaerobic coproporphyrinogen-III oxidase family. HemW subfamily.</text>
</comment>
<dbReference type="CDD" id="cd01335">
    <property type="entry name" value="Radical_SAM"/>
    <property type="match status" value="1"/>
</dbReference>
<dbReference type="InterPro" id="IPR007197">
    <property type="entry name" value="rSAM"/>
</dbReference>
<dbReference type="InterPro" id="IPR006638">
    <property type="entry name" value="Elp3/MiaA/NifB-like_rSAM"/>
</dbReference>
<keyword evidence="5 9" id="KW-0479">Metal-binding</keyword>
<keyword evidence="4 9" id="KW-0949">S-adenosyl-L-methionine</keyword>
<dbReference type="NCBIfam" id="TIGR00539">
    <property type="entry name" value="hemN_rel"/>
    <property type="match status" value="1"/>
</dbReference>
<dbReference type="InterPro" id="IPR058240">
    <property type="entry name" value="rSAM_sf"/>
</dbReference>
<dbReference type="SFLD" id="SFLDF00288">
    <property type="entry name" value="HemN-like__clustered_with_nucl"/>
    <property type="match status" value="1"/>
</dbReference>
<dbReference type="GO" id="GO:0006779">
    <property type="term" value="P:porphyrin-containing compound biosynthetic process"/>
    <property type="evidence" value="ECO:0007669"/>
    <property type="project" value="InterPro"/>
</dbReference>
<evidence type="ECO:0000256" key="5">
    <source>
        <dbReference type="ARBA" id="ARBA00022723"/>
    </source>
</evidence>
<feature type="domain" description="Radical SAM core" evidence="10">
    <location>
        <begin position="1"/>
        <end position="233"/>
    </location>
</feature>
<evidence type="ECO:0000256" key="6">
    <source>
        <dbReference type="ARBA" id="ARBA00023004"/>
    </source>
</evidence>
<proteinExistence type="inferred from homology"/>
<dbReference type="Pfam" id="PF04055">
    <property type="entry name" value="Radical_SAM"/>
    <property type="match status" value="1"/>
</dbReference>
<evidence type="ECO:0000256" key="7">
    <source>
        <dbReference type="ARBA" id="ARBA00023014"/>
    </source>
</evidence>
<dbReference type="GO" id="GO:0046872">
    <property type="term" value="F:metal ion binding"/>
    <property type="evidence" value="ECO:0007669"/>
    <property type="project" value="UniProtKB-UniRule"/>
</dbReference>
<dbReference type="InterPro" id="IPR004559">
    <property type="entry name" value="HemW-like"/>
</dbReference>
<dbReference type="GO" id="GO:0004109">
    <property type="term" value="F:coproporphyrinogen oxidase activity"/>
    <property type="evidence" value="ECO:0007669"/>
    <property type="project" value="InterPro"/>
</dbReference>
<dbReference type="KEGG" id="rue:DT065_00665"/>
<dbReference type="SFLD" id="SFLDG01082">
    <property type="entry name" value="B12-binding_domain_containing"/>
    <property type="match status" value="1"/>
</dbReference>
<accession>A0A345BUP3</accession>
<evidence type="ECO:0000256" key="8">
    <source>
        <dbReference type="ARBA" id="ARBA00023186"/>
    </source>
</evidence>
<dbReference type="PANTHER" id="PTHR13932:SF5">
    <property type="entry name" value="RADICAL S-ADENOSYL METHIONINE DOMAIN-CONTAINING PROTEIN 1, MITOCHONDRIAL"/>
    <property type="match status" value="1"/>
</dbReference>
<keyword evidence="12" id="KW-1185">Reference proteome</keyword>
<dbReference type="SUPFAM" id="SSF102114">
    <property type="entry name" value="Radical SAM enzymes"/>
    <property type="match status" value="1"/>
</dbReference>
<dbReference type="InterPro" id="IPR010723">
    <property type="entry name" value="HemN_C"/>
</dbReference>
<organism evidence="11 12">
    <name type="scientific">Salicibibacter kimchii</name>
    <dbReference type="NCBI Taxonomy" id="2099786"/>
    <lineage>
        <taxon>Bacteria</taxon>
        <taxon>Bacillati</taxon>
        <taxon>Bacillota</taxon>
        <taxon>Bacilli</taxon>
        <taxon>Bacillales</taxon>
        <taxon>Bacillaceae</taxon>
        <taxon>Salicibibacter</taxon>
    </lineage>
</organism>
<dbReference type="RefSeq" id="WP_114369967.1">
    <property type="nucleotide sequence ID" value="NZ_CP031092.1"/>
</dbReference>
<keyword evidence="8 9" id="KW-0143">Chaperone</keyword>
<gene>
    <name evidence="11" type="ORF">DT065_00665</name>
</gene>
<dbReference type="GO" id="GO:0051539">
    <property type="term" value="F:4 iron, 4 sulfur cluster binding"/>
    <property type="evidence" value="ECO:0007669"/>
    <property type="project" value="UniProtKB-UniRule"/>
</dbReference>
<keyword evidence="3 9" id="KW-0349">Heme</keyword>
<dbReference type="AlphaFoldDB" id="A0A345BUP3"/>
<dbReference type="PANTHER" id="PTHR13932">
    <property type="entry name" value="COPROPORPHYRINIGEN III OXIDASE"/>
    <property type="match status" value="1"/>
</dbReference>
<dbReference type="SFLD" id="SFLDF00562">
    <property type="entry name" value="HemN-like__clustered_with_heat"/>
    <property type="match status" value="1"/>
</dbReference>
<evidence type="ECO:0000313" key="11">
    <source>
        <dbReference type="EMBL" id="AXF54674.1"/>
    </source>
</evidence>
<evidence type="ECO:0000256" key="3">
    <source>
        <dbReference type="ARBA" id="ARBA00022617"/>
    </source>
</evidence>
<protein>
    <recommendedName>
        <fullName evidence="2 9">Heme chaperone HemW</fullName>
    </recommendedName>
</protein>
<dbReference type="PROSITE" id="PS51918">
    <property type="entry name" value="RADICAL_SAM"/>
    <property type="match status" value="1"/>
</dbReference>
<sequence>MKRGAYIHIPFCNQICHYCDFNKVLIKNQPVDDYLQALLAEGETRLNRTVTFMDTLYIGGGTPTSLSAGQLQTLFSNLKLAGLSWDERSEVTVEVNPDGIDDDRLYALKDAGVNRISIGVQTFDPTLLETLGRTHSVEDVSRTVARARELGFDNISIDLMFALPGQTIEQWKTTIEKAVALGPDHISAYGLKIEAKTQFYNWLQAGKLAPLSEDEEADMYDILLSKLEHYGYEQYEISNFATRGKESAHNLIYWRNQPYLGLGAGAHGYQNNERYGNILPIPHYLKSVQKGEWPERTRQPVSLKEQMEEEMFLGLRLKEGVHIHRFKEKFDTSFHDVYGQVHAELVNDGLLHEDNGRIRLTEKGKYLGNNVFASFLFDT</sequence>
<evidence type="ECO:0000256" key="9">
    <source>
        <dbReference type="RuleBase" id="RU364116"/>
    </source>
</evidence>
<dbReference type="InterPro" id="IPR034505">
    <property type="entry name" value="Coproporphyrinogen-III_oxidase"/>
</dbReference>
<name>A0A345BUP3_9BACI</name>
<dbReference type="Pfam" id="PF06969">
    <property type="entry name" value="HemN_C"/>
    <property type="match status" value="1"/>
</dbReference>
<evidence type="ECO:0000256" key="4">
    <source>
        <dbReference type="ARBA" id="ARBA00022691"/>
    </source>
</evidence>
<keyword evidence="7 9" id="KW-0411">Iron-sulfur</keyword>
<dbReference type="SFLD" id="SFLDG01065">
    <property type="entry name" value="anaerobic_coproporphyrinogen-I"/>
    <property type="match status" value="1"/>
</dbReference>
<evidence type="ECO:0000256" key="2">
    <source>
        <dbReference type="ARBA" id="ARBA00017228"/>
    </source>
</evidence>
<dbReference type="SMART" id="SM00729">
    <property type="entry name" value="Elp3"/>
    <property type="match status" value="1"/>
</dbReference>
<evidence type="ECO:0000313" key="12">
    <source>
        <dbReference type="Proteomes" id="UP000252100"/>
    </source>
</evidence>
<dbReference type="InterPro" id="IPR013785">
    <property type="entry name" value="Aldolase_TIM"/>
</dbReference>
<keyword evidence="9" id="KW-0004">4Fe-4S</keyword>
<evidence type="ECO:0000256" key="1">
    <source>
        <dbReference type="ARBA" id="ARBA00006100"/>
    </source>
</evidence>
<dbReference type="EMBL" id="CP031092">
    <property type="protein sequence ID" value="AXF54674.1"/>
    <property type="molecule type" value="Genomic_DNA"/>
</dbReference>